<keyword evidence="5 9" id="KW-0694">RNA-binding</keyword>
<comment type="subcellular location">
    <subcellularLocation>
        <location evidence="1 9">Nucleus</location>
    </subcellularLocation>
</comment>
<dbReference type="Pfam" id="PF01423">
    <property type="entry name" value="LSM"/>
    <property type="match status" value="1"/>
</dbReference>
<keyword evidence="6 9" id="KW-0508">mRNA splicing</keyword>
<dbReference type="PROSITE" id="PS52002">
    <property type="entry name" value="SM"/>
    <property type="match status" value="1"/>
</dbReference>
<evidence type="ECO:0000256" key="6">
    <source>
        <dbReference type="ARBA" id="ARBA00023187"/>
    </source>
</evidence>
<dbReference type="EMBL" id="VFQX01000027">
    <property type="protein sequence ID" value="KAF0979312.1"/>
    <property type="molecule type" value="Genomic_DNA"/>
</dbReference>
<comment type="caution">
    <text evidence="11">The sequence shown here is derived from an EMBL/GenBank/DDBJ whole genome shotgun (WGS) entry which is preliminary data.</text>
</comment>
<evidence type="ECO:0000256" key="1">
    <source>
        <dbReference type="ARBA" id="ARBA00004123"/>
    </source>
</evidence>
<evidence type="ECO:0000256" key="4">
    <source>
        <dbReference type="ARBA" id="ARBA00022728"/>
    </source>
</evidence>
<dbReference type="SUPFAM" id="SSF50182">
    <property type="entry name" value="Sm-like ribonucleoproteins"/>
    <property type="match status" value="1"/>
</dbReference>
<evidence type="ECO:0000256" key="2">
    <source>
        <dbReference type="ARBA" id="ARBA00006850"/>
    </source>
</evidence>
<evidence type="ECO:0000313" key="12">
    <source>
        <dbReference type="Proteomes" id="UP000444721"/>
    </source>
</evidence>
<proteinExistence type="inferred from homology"/>
<gene>
    <name evidence="9" type="primary">LSM8</name>
    <name evidence="11" type="ORF">FDP41_001655</name>
</gene>
<evidence type="ECO:0000256" key="8">
    <source>
        <dbReference type="ARBA" id="ARBA00023274"/>
    </source>
</evidence>
<sequence>MDQLAKYLNNTVAVVTVDGRYIMGVLEGSDQHTNLIIRDCTENKYDPEQGVVQERLGLQILRGNNVVFIGEIDEESFVNMKINRKLAIPLKKCSK</sequence>
<feature type="domain" description="Sm" evidence="10">
    <location>
        <begin position="1"/>
        <end position="75"/>
    </location>
</feature>
<dbReference type="GO" id="GO:0071011">
    <property type="term" value="C:precatalytic spliceosome"/>
    <property type="evidence" value="ECO:0007669"/>
    <property type="project" value="TreeGrafter"/>
</dbReference>
<comment type="similarity">
    <text evidence="2 9">Belongs to the snRNP Sm proteins family.</text>
</comment>
<dbReference type="PANTHER" id="PTHR15588">
    <property type="entry name" value="LSM1"/>
    <property type="match status" value="1"/>
</dbReference>
<evidence type="ECO:0000256" key="5">
    <source>
        <dbReference type="ARBA" id="ARBA00022884"/>
    </source>
</evidence>
<dbReference type="InterPro" id="IPR044642">
    <property type="entry name" value="PTHR15588"/>
</dbReference>
<keyword evidence="7 9" id="KW-0539">Nucleus</keyword>
<dbReference type="GO" id="GO:0005688">
    <property type="term" value="C:U6 snRNP"/>
    <property type="evidence" value="ECO:0007669"/>
    <property type="project" value="UniProtKB-UniRule"/>
</dbReference>
<organism evidence="11 12">
    <name type="scientific">Naegleria fowleri</name>
    <name type="common">Brain eating amoeba</name>
    <dbReference type="NCBI Taxonomy" id="5763"/>
    <lineage>
        <taxon>Eukaryota</taxon>
        <taxon>Discoba</taxon>
        <taxon>Heterolobosea</taxon>
        <taxon>Tetramitia</taxon>
        <taxon>Eutetramitia</taxon>
        <taxon>Vahlkampfiidae</taxon>
        <taxon>Naegleria</taxon>
    </lineage>
</organism>
<evidence type="ECO:0000313" key="11">
    <source>
        <dbReference type="EMBL" id="KAF0979312.1"/>
    </source>
</evidence>
<dbReference type="OMA" id="TLESYMN"/>
<dbReference type="CDD" id="cd01727">
    <property type="entry name" value="LSm8"/>
    <property type="match status" value="1"/>
</dbReference>
<dbReference type="InterPro" id="IPR010920">
    <property type="entry name" value="LSM_dom_sf"/>
</dbReference>
<dbReference type="GO" id="GO:0000398">
    <property type="term" value="P:mRNA splicing, via spliceosome"/>
    <property type="evidence" value="ECO:0007669"/>
    <property type="project" value="UniProtKB-UniRule"/>
</dbReference>
<reference evidence="11 12" key="1">
    <citation type="journal article" date="2019" name="Sci. Rep.">
        <title>Nanopore sequencing improves the draft genome of the human pathogenic amoeba Naegleria fowleri.</title>
        <authorList>
            <person name="Liechti N."/>
            <person name="Schurch N."/>
            <person name="Bruggmann R."/>
            <person name="Wittwer M."/>
        </authorList>
    </citation>
    <scope>NUCLEOTIDE SEQUENCE [LARGE SCALE GENOMIC DNA]</scope>
    <source>
        <strain evidence="11 12">ATCC 30894</strain>
    </source>
</reference>
<keyword evidence="3 9" id="KW-0507">mRNA processing</keyword>
<evidence type="ECO:0000256" key="9">
    <source>
        <dbReference type="RuleBase" id="RU365048"/>
    </source>
</evidence>
<dbReference type="Proteomes" id="UP000444721">
    <property type="component" value="Unassembled WGS sequence"/>
</dbReference>
<keyword evidence="4 9" id="KW-0747">Spliceosome</keyword>
<dbReference type="SMART" id="SM00651">
    <property type="entry name" value="Sm"/>
    <property type="match status" value="1"/>
</dbReference>
<dbReference type="OrthoDB" id="10263346at2759"/>
<comment type="subunit">
    <text evidence="9">LSm subunits form a heteromer with a doughnut shape.</text>
</comment>
<comment type="function">
    <text evidence="9">Plays role in pre-mRNA splicing as component of the U4/U6-U5 tri-snRNP complex that is involved in spliceosome assembly, and as component of the precatalytic spliceosome (spliceosome B complex). The heptameric LSM2-8 complex binds specifically to the 3'-terminal U-tract of U6 snRNA.</text>
</comment>
<dbReference type="VEuPathDB" id="AmoebaDB:NfTy_054450"/>
<evidence type="ECO:0000256" key="3">
    <source>
        <dbReference type="ARBA" id="ARBA00022664"/>
    </source>
</evidence>
<dbReference type="GO" id="GO:0003729">
    <property type="term" value="F:mRNA binding"/>
    <property type="evidence" value="ECO:0007669"/>
    <property type="project" value="TreeGrafter"/>
</dbReference>
<accession>A0A6A5BXD6</accession>
<dbReference type="InterPro" id="IPR001163">
    <property type="entry name" value="Sm_dom_euk/arc"/>
</dbReference>
<dbReference type="Gene3D" id="2.30.30.100">
    <property type="match status" value="1"/>
</dbReference>
<dbReference type="AlphaFoldDB" id="A0A6A5BXD6"/>
<name>A0A6A5BXD6_NAEFO</name>
<dbReference type="VEuPathDB" id="AmoebaDB:FDP41_001655"/>
<dbReference type="GO" id="GO:0046540">
    <property type="term" value="C:U4/U6 x U5 tri-snRNP complex"/>
    <property type="evidence" value="ECO:0007669"/>
    <property type="project" value="UniProtKB-UniRule"/>
</dbReference>
<evidence type="ECO:0000259" key="10">
    <source>
        <dbReference type="PROSITE" id="PS52002"/>
    </source>
</evidence>
<dbReference type="PANTHER" id="PTHR15588:SF9">
    <property type="entry name" value="U6 SNRNA-ASSOCIATED SM-LIKE PROTEIN LSM8"/>
    <property type="match status" value="1"/>
</dbReference>
<protein>
    <recommendedName>
        <fullName evidence="9">U6 snRNA-associated Sm-like protein LSm8</fullName>
    </recommendedName>
</protein>
<keyword evidence="12" id="KW-1185">Reference proteome</keyword>
<keyword evidence="8 9" id="KW-0687">Ribonucleoprotein</keyword>
<dbReference type="InterPro" id="IPR047575">
    <property type="entry name" value="Sm"/>
</dbReference>
<dbReference type="InterPro" id="IPR034103">
    <property type="entry name" value="Lsm8"/>
</dbReference>
<evidence type="ECO:0000256" key="7">
    <source>
        <dbReference type="ARBA" id="ARBA00023242"/>
    </source>
</evidence>